<name>A0A0B0PJQ7_GOSAR</name>
<dbReference type="Proteomes" id="UP000032142">
    <property type="component" value="Unassembled WGS sequence"/>
</dbReference>
<keyword evidence="2" id="KW-1185">Reference proteome</keyword>
<evidence type="ECO:0000313" key="1">
    <source>
        <dbReference type="EMBL" id="KHG25137.1"/>
    </source>
</evidence>
<sequence>MWLGRMRDSKSSLILQFRKSEVPKI</sequence>
<organism evidence="1 2">
    <name type="scientific">Gossypium arboreum</name>
    <name type="common">Tree cotton</name>
    <name type="synonym">Gossypium nanking</name>
    <dbReference type="NCBI Taxonomy" id="29729"/>
    <lineage>
        <taxon>Eukaryota</taxon>
        <taxon>Viridiplantae</taxon>
        <taxon>Streptophyta</taxon>
        <taxon>Embryophyta</taxon>
        <taxon>Tracheophyta</taxon>
        <taxon>Spermatophyta</taxon>
        <taxon>Magnoliopsida</taxon>
        <taxon>eudicotyledons</taxon>
        <taxon>Gunneridae</taxon>
        <taxon>Pentapetalae</taxon>
        <taxon>rosids</taxon>
        <taxon>malvids</taxon>
        <taxon>Malvales</taxon>
        <taxon>Malvaceae</taxon>
        <taxon>Malvoideae</taxon>
        <taxon>Gossypium</taxon>
    </lineage>
</organism>
<evidence type="ECO:0000313" key="2">
    <source>
        <dbReference type="Proteomes" id="UP000032142"/>
    </source>
</evidence>
<reference evidence="2" key="1">
    <citation type="submission" date="2014-09" db="EMBL/GenBank/DDBJ databases">
        <authorList>
            <person name="Mudge J."/>
            <person name="Ramaraj T."/>
            <person name="Lindquist I.E."/>
            <person name="Bharti A.K."/>
            <person name="Sundararajan A."/>
            <person name="Cameron C.T."/>
            <person name="Woodward J.E."/>
            <person name="May G.D."/>
            <person name="Brubaker C."/>
            <person name="Broadhvest J."/>
            <person name="Wilkins T.A."/>
        </authorList>
    </citation>
    <scope>NUCLEOTIDE SEQUENCE</scope>
    <source>
        <strain evidence="2">cv. AKA8401</strain>
    </source>
</reference>
<proteinExistence type="predicted"/>
<protein>
    <submittedName>
        <fullName evidence="1">Uncharacterized protein</fullName>
    </submittedName>
</protein>
<gene>
    <name evidence="1" type="ORF">F383_00849</name>
</gene>
<dbReference type="EMBL" id="KN431418">
    <property type="protein sequence ID" value="KHG25137.1"/>
    <property type="molecule type" value="Genomic_DNA"/>
</dbReference>
<accession>A0A0B0PJQ7</accession>
<dbReference type="AlphaFoldDB" id="A0A0B0PJQ7"/>